<dbReference type="InterPro" id="IPR023302">
    <property type="entry name" value="Pept_S9A_N"/>
</dbReference>
<dbReference type="STRING" id="2045.KR76_09630"/>
<dbReference type="KEGG" id="psim:KR76_09630"/>
<dbReference type="PANTHER" id="PTHR42881">
    <property type="entry name" value="PROLYL ENDOPEPTIDASE"/>
    <property type="match status" value="1"/>
</dbReference>
<dbReference type="PRINTS" id="PR00862">
    <property type="entry name" value="PROLIGOPTASE"/>
</dbReference>
<evidence type="ECO:0000259" key="6">
    <source>
        <dbReference type="Pfam" id="PF00326"/>
    </source>
</evidence>
<name>A0A0A1DK05_NOCSI</name>
<evidence type="ECO:0000256" key="3">
    <source>
        <dbReference type="ARBA" id="ARBA00022670"/>
    </source>
</evidence>
<gene>
    <name evidence="8" type="ORF">KR76_09630</name>
</gene>
<dbReference type="GO" id="GO:0004252">
    <property type="term" value="F:serine-type endopeptidase activity"/>
    <property type="evidence" value="ECO:0007669"/>
    <property type="project" value="UniProtKB-EC"/>
</dbReference>
<dbReference type="Gene3D" id="3.30.1870.10">
    <property type="entry name" value="EreA-like, domain 2"/>
    <property type="match status" value="1"/>
</dbReference>
<dbReference type="eggNOG" id="COG1505">
    <property type="taxonomic scope" value="Bacteria"/>
</dbReference>
<dbReference type="eggNOG" id="COG2312">
    <property type="taxonomic scope" value="Bacteria"/>
</dbReference>
<dbReference type="HOGENOM" id="CLU_301067_0_0_11"/>
<keyword evidence="3" id="KW-0645">Protease</keyword>
<evidence type="ECO:0000256" key="1">
    <source>
        <dbReference type="ARBA" id="ARBA00001070"/>
    </source>
</evidence>
<dbReference type="InterPro" id="IPR001375">
    <property type="entry name" value="Peptidase_S9_cat"/>
</dbReference>
<comment type="catalytic activity">
    <reaction evidence="1">
        <text>Hydrolysis of Pro-|-Xaa &gt;&gt; Ala-|-Xaa in oligopeptides.</text>
        <dbReference type="EC" id="3.4.21.26"/>
    </reaction>
</comment>
<dbReference type="GO" id="GO:0005829">
    <property type="term" value="C:cytosol"/>
    <property type="evidence" value="ECO:0007669"/>
    <property type="project" value="TreeGrafter"/>
</dbReference>
<dbReference type="SUPFAM" id="SSF50993">
    <property type="entry name" value="Peptidase/esterase 'gauge' domain"/>
    <property type="match status" value="1"/>
</dbReference>
<keyword evidence="9" id="KW-1185">Reference proteome</keyword>
<dbReference type="GO" id="GO:0046677">
    <property type="term" value="P:response to antibiotic"/>
    <property type="evidence" value="ECO:0007669"/>
    <property type="project" value="InterPro"/>
</dbReference>
<dbReference type="Pfam" id="PF00326">
    <property type="entry name" value="Peptidase_S9"/>
    <property type="match status" value="1"/>
</dbReference>
<dbReference type="EMBL" id="CP009896">
    <property type="protein sequence ID" value="AIY16952.2"/>
    <property type="molecule type" value="Genomic_DNA"/>
</dbReference>
<evidence type="ECO:0000256" key="2">
    <source>
        <dbReference type="ARBA" id="ARBA00011897"/>
    </source>
</evidence>
<sequence>MMTNVDLGALRALAEGARVVALGEAAHHVAELHELRDQVFRMLVEQHGFTALVLESGFAEGLDLDAWVAGGPGPVANVARDAISYGFGNAAEVHRQLTWMRERGGLRVYGMDVPGGSTSPGPAVRALLARLAPEPGDAELMARADLGGRVEAAIRLAGLDDDEQQRLRADLRSLADRGRALGEPVAERLAASVLAFADDTDRDAFMAATVRWVLEREERVLVSAHAGHVQRTPFDGVPTLGGLLAAELDHDRDLVVVGTTFASGPAVRITDRSPRPFDWDVALEEGVPSAPLDPTAGAFDLVLDLGEVHRVPGAFEALRRDLALPYPPTRTVDVVATQAGVAVPDPYRWLEAEDDEVHAWQRRQAEIATGTILGGQDRAALRALVERYDAGARPDLPKHAAGRWFRADGAAVVVAEEPFGAGHPVLRLAEGEVLSWLAPAPDGRILAIGVCTDGSEHNTIRLVDVASGERLPAPPQVVHSAWAGGVSWQADSGGFWFFALTGTPEEFTQATFHHALATGQTTVEPVPVPTGSREYTLVQPSPDGRWLVASHRVGSPVPVAVRDLTAPEGGGWRPFVTGCTGTVAGHVVDDRYVAVTDVGAARGRVVAIPLDAASPSDPATWTELVPEGPTVLRTLTPVGEHLYLGELDRTFARIRVLDRAGTPVGEVPLPGRGAVAAPFFALTGLAVGAPAPEHLFAFSTLTTSWGVHRHRLGTAGTETLLAPAVTLDATVEAGEAPAADGALVPFHVVRPAGTDPAVPAPVLISAYGAANVPTLPSYQPDLAAFVAAGGTLVQAYLRGGGELGRDWYLAAHRATKHVRDDDLVAVAEHLVATGRTTPDRLAVTGGSDGGLMCGVALTTRPDLWRAVLPRAPLLDLVAGMRDPYLDFVIRKAWGDPDDPDDVRRMIGRSPYELVRPADYPAVYVQAGANDPRCRPWHARKLVARLQAAQQGTAPVLVHVFENAGHGAATGHDVIVAQDVEWLGFLARELGLEI</sequence>
<dbReference type="InterPro" id="IPR007815">
    <property type="entry name" value="Emycin_Estase"/>
</dbReference>
<evidence type="ECO:0000259" key="7">
    <source>
        <dbReference type="Pfam" id="PF02897"/>
    </source>
</evidence>
<dbReference type="EC" id="3.4.21.26" evidence="2"/>
<dbReference type="AlphaFoldDB" id="A0A0A1DK05"/>
<accession>A0A0A1DK05</accession>
<proteinExistence type="predicted"/>
<dbReference type="Proteomes" id="UP000030300">
    <property type="component" value="Chromosome"/>
</dbReference>
<dbReference type="Pfam" id="PF05139">
    <property type="entry name" value="Erythro_esteras"/>
    <property type="match status" value="1"/>
</dbReference>
<dbReference type="Gene3D" id="2.130.10.120">
    <property type="entry name" value="Prolyl oligopeptidase, N-terminal domain"/>
    <property type="match status" value="1"/>
</dbReference>
<organism evidence="8 9">
    <name type="scientific">Nocardioides simplex</name>
    <name type="common">Arthrobacter simplex</name>
    <dbReference type="NCBI Taxonomy" id="2045"/>
    <lineage>
        <taxon>Bacteria</taxon>
        <taxon>Bacillati</taxon>
        <taxon>Actinomycetota</taxon>
        <taxon>Actinomycetes</taxon>
        <taxon>Propionibacteriales</taxon>
        <taxon>Nocardioidaceae</taxon>
        <taxon>Pimelobacter</taxon>
    </lineage>
</organism>
<feature type="domain" description="Peptidase S9 prolyl oligopeptidase catalytic" evidence="6">
    <location>
        <begin position="781"/>
        <end position="990"/>
    </location>
</feature>
<reference evidence="8 9" key="1">
    <citation type="journal article" date="2015" name="Genome Announc.">
        <title>Complete Genome Sequence of Steroid-Transforming Nocardioides simplex VKM Ac-2033D.</title>
        <authorList>
            <person name="Shtratnikova V.Y."/>
            <person name="Schelkunov M.I."/>
            <person name="Pekov Y.A."/>
            <person name="Fokina V.V."/>
            <person name="Logacheva M.D."/>
            <person name="Sokolov S.L."/>
            <person name="Bragin E.Y."/>
            <person name="Ashapkin V.V."/>
            <person name="Donova M.V."/>
        </authorList>
    </citation>
    <scope>NUCLEOTIDE SEQUENCE [LARGE SCALE GENOMIC DNA]</scope>
    <source>
        <strain evidence="8 9">VKM Ac-2033D</strain>
    </source>
</reference>
<evidence type="ECO:0000313" key="8">
    <source>
        <dbReference type="EMBL" id="AIY16952.2"/>
    </source>
</evidence>
<keyword evidence="4 8" id="KW-0378">Hydrolase</keyword>
<dbReference type="PANTHER" id="PTHR42881:SF2">
    <property type="entry name" value="PROLYL ENDOPEPTIDASE"/>
    <property type="match status" value="1"/>
</dbReference>
<dbReference type="Pfam" id="PF02897">
    <property type="entry name" value="Peptidase_S9_N"/>
    <property type="match status" value="1"/>
</dbReference>
<dbReference type="InterPro" id="IPR002470">
    <property type="entry name" value="Peptidase_S9A"/>
</dbReference>
<dbReference type="GO" id="GO:0070012">
    <property type="term" value="F:oligopeptidase activity"/>
    <property type="evidence" value="ECO:0007669"/>
    <property type="project" value="TreeGrafter"/>
</dbReference>
<evidence type="ECO:0000313" key="9">
    <source>
        <dbReference type="Proteomes" id="UP000030300"/>
    </source>
</evidence>
<dbReference type="CDD" id="cd14728">
    <property type="entry name" value="Ere-like"/>
    <property type="match status" value="1"/>
</dbReference>
<dbReference type="InterPro" id="IPR029058">
    <property type="entry name" value="AB_hydrolase_fold"/>
</dbReference>
<dbReference type="Gene3D" id="3.40.50.1820">
    <property type="entry name" value="alpha/beta hydrolase"/>
    <property type="match status" value="1"/>
</dbReference>
<evidence type="ECO:0000256" key="5">
    <source>
        <dbReference type="ARBA" id="ARBA00022825"/>
    </source>
</evidence>
<protein>
    <recommendedName>
        <fullName evidence="2">prolyl oligopeptidase</fullName>
        <ecNumber evidence="2">3.4.21.26</ecNumber>
    </recommendedName>
</protein>
<dbReference type="SUPFAM" id="SSF159501">
    <property type="entry name" value="EreA/ChaN-like"/>
    <property type="match status" value="1"/>
</dbReference>
<dbReference type="SUPFAM" id="SSF53474">
    <property type="entry name" value="alpha/beta-Hydrolases"/>
    <property type="match status" value="1"/>
</dbReference>
<evidence type="ECO:0000256" key="4">
    <source>
        <dbReference type="ARBA" id="ARBA00022801"/>
    </source>
</evidence>
<keyword evidence="5" id="KW-0720">Serine protease</keyword>
<dbReference type="InterPro" id="IPR051167">
    <property type="entry name" value="Prolyl_oligopep/macrocyclase"/>
</dbReference>
<dbReference type="GO" id="GO:0006508">
    <property type="term" value="P:proteolysis"/>
    <property type="evidence" value="ECO:0007669"/>
    <property type="project" value="UniProtKB-KW"/>
</dbReference>
<feature type="domain" description="Peptidase S9A N-terminal" evidence="7">
    <location>
        <begin position="434"/>
        <end position="676"/>
    </location>
</feature>